<organism evidence="2 3">
    <name type="scientific">Candidatus Sulfotelmatobacter kueseliae</name>
    <dbReference type="NCBI Taxonomy" id="2042962"/>
    <lineage>
        <taxon>Bacteria</taxon>
        <taxon>Pseudomonadati</taxon>
        <taxon>Acidobacteriota</taxon>
        <taxon>Terriglobia</taxon>
        <taxon>Terriglobales</taxon>
        <taxon>Candidatus Korobacteraceae</taxon>
        <taxon>Candidatus Sulfotelmatobacter</taxon>
    </lineage>
</organism>
<protein>
    <submittedName>
        <fullName evidence="2">Uncharacterized protein</fullName>
    </submittedName>
</protein>
<name>A0A2U3JVD0_9BACT</name>
<dbReference type="AlphaFoldDB" id="A0A2U3JVD0"/>
<sequence>MPEGEICFAAGIPSQAPLKNPAAGILHLNQRKRASAGSWPNTPSVTNSGGVSYEDEVGSNSRGRDIELGASGLRPGHRRRG</sequence>
<feature type="region of interest" description="Disordered" evidence="1">
    <location>
        <begin position="33"/>
        <end position="81"/>
    </location>
</feature>
<proteinExistence type="predicted"/>
<dbReference type="Proteomes" id="UP000238701">
    <property type="component" value="Unassembled WGS sequence"/>
</dbReference>
<accession>A0A2U3JVD0</accession>
<reference evidence="3" key="1">
    <citation type="submission" date="2018-02" db="EMBL/GenBank/DDBJ databases">
        <authorList>
            <person name="Hausmann B."/>
        </authorList>
    </citation>
    <scope>NUCLEOTIDE SEQUENCE [LARGE SCALE GENOMIC DNA]</scope>
    <source>
        <strain evidence="3">Peat soil MAG SbA1</strain>
    </source>
</reference>
<dbReference type="EMBL" id="OMOD01000001">
    <property type="protein sequence ID" value="SPF31341.1"/>
    <property type="molecule type" value="Genomic_DNA"/>
</dbReference>
<evidence type="ECO:0000313" key="3">
    <source>
        <dbReference type="Proteomes" id="UP000238701"/>
    </source>
</evidence>
<evidence type="ECO:0000256" key="1">
    <source>
        <dbReference type="SAM" id="MobiDB-lite"/>
    </source>
</evidence>
<feature type="compositionally biased region" description="Polar residues" evidence="1">
    <location>
        <begin position="38"/>
        <end position="50"/>
    </location>
</feature>
<evidence type="ECO:0000313" key="2">
    <source>
        <dbReference type="EMBL" id="SPF31341.1"/>
    </source>
</evidence>
<gene>
    <name evidence="2" type="ORF">SBA1_10040</name>
</gene>